<evidence type="ECO:0000259" key="16">
    <source>
        <dbReference type="Pfam" id="PF10613"/>
    </source>
</evidence>
<dbReference type="AlphaFoldDB" id="A0ABD0YSK9"/>
<dbReference type="Gene3D" id="1.10.287.70">
    <property type="match status" value="1"/>
</dbReference>
<dbReference type="PANTHER" id="PTHR42643:SF24">
    <property type="entry name" value="IONOTROPIC RECEPTOR 60A"/>
    <property type="match status" value="1"/>
</dbReference>
<comment type="subcellular location">
    <subcellularLocation>
        <location evidence="1">Cell membrane</location>
        <topology evidence="1">Multi-pass membrane protein</topology>
    </subcellularLocation>
</comment>
<evidence type="ECO:0000256" key="5">
    <source>
        <dbReference type="ARBA" id="ARBA00022692"/>
    </source>
</evidence>
<evidence type="ECO:0000256" key="11">
    <source>
        <dbReference type="ARBA" id="ARBA00023286"/>
    </source>
</evidence>
<evidence type="ECO:0000313" key="17">
    <source>
        <dbReference type="EMBL" id="KAL1138850.1"/>
    </source>
</evidence>
<keyword evidence="18" id="KW-1185">Reference proteome</keyword>
<keyword evidence="7" id="KW-0406">Ion transport</keyword>
<dbReference type="Pfam" id="PF00060">
    <property type="entry name" value="Lig_chan"/>
    <property type="match status" value="1"/>
</dbReference>
<evidence type="ECO:0000256" key="13">
    <source>
        <dbReference type="SAM" id="MobiDB-lite"/>
    </source>
</evidence>
<dbReference type="EMBL" id="JBFDAA010000003">
    <property type="protein sequence ID" value="KAL1138850.1"/>
    <property type="molecule type" value="Genomic_DNA"/>
</dbReference>
<sequence length="356" mass="40517">MASKRRNMFHKNKTQETTENEWSEGMEMSLFKEVAHRMNLNWTLQPSKGYGVRHPNGTWVGGIHMDISVGEGDIAFAQIWLTTNDIHAVDFTYPLDLHCLRFIVPREKIVGIQWFSIVKTYEWFVWSIVGGCAVVVTLCAKAVLRARQEMGFELRKSSVAAVFYQITTMLTQTNYPKPVKVHGSMRPVILSWILFSLLLSIGYCSNLVSVLTRTKYTHKLNTVEDLVRGNCHWGINGNPENDLALKNDLIRNTERCTGMISSTRKKKGEKRKDLDGRHEGATRVCTSKKRGIEQRKMESEHRGPAMHITYDDDDSDKKPLKCGTVSAAATIFAYNPHYRPAFLLGTGVWTEGMRQD</sequence>
<dbReference type="SUPFAM" id="SSF53850">
    <property type="entry name" value="Periplasmic binding protein-like II"/>
    <property type="match status" value="1"/>
</dbReference>
<proteinExistence type="inferred from homology"/>
<gene>
    <name evidence="17" type="ORF">AAG570_008912</name>
</gene>
<keyword evidence="10" id="KW-0325">Glycoprotein</keyword>
<evidence type="ECO:0000256" key="4">
    <source>
        <dbReference type="ARBA" id="ARBA00022475"/>
    </source>
</evidence>
<comment type="similarity">
    <text evidence="2">Belongs to the glutamate-gated ion channel (TC 1.A.10.1) family.</text>
</comment>
<evidence type="ECO:0000256" key="14">
    <source>
        <dbReference type="SAM" id="Phobius"/>
    </source>
</evidence>
<reference evidence="17 18" key="1">
    <citation type="submission" date="2024-07" db="EMBL/GenBank/DDBJ databases">
        <title>Chromosome-level genome assembly of the water stick insect Ranatra chinensis (Heteroptera: Nepidae).</title>
        <authorList>
            <person name="Liu X."/>
        </authorList>
    </citation>
    <scope>NUCLEOTIDE SEQUENCE [LARGE SCALE GENOMIC DNA]</scope>
    <source>
        <strain evidence="17">Cailab_2021Rc</strain>
        <tissue evidence="17">Muscle</tissue>
    </source>
</reference>
<dbReference type="InterPro" id="IPR019594">
    <property type="entry name" value="Glu/Gly-bd"/>
</dbReference>
<evidence type="ECO:0000256" key="9">
    <source>
        <dbReference type="ARBA" id="ARBA00023170"/>
    </source>
</evidence>
<dbReference type="InterPro" id="IPR052192">
    <property type="entry name" value="Insect_Ionotropic_Sensory_Rcpt"/>
</dbReference>
<keyword evidence="11" id="KW-1071">Ligand-gated ion channel</keyword>
<dbReference type="Pfam" id="PF10613">
    <property type="entry name" value="Lig_chan-Glu_bd"/>
    <property type="match status" value="1"/>
</dbReference>
<dbReference type="Proteomes" id="UP001558652">
    <property type="component" value="Unassembled WGS sequence"/>
</dbReference>
<keyword evidence="3" id="KW-0813">Transport</keyword>
<feature type="transmembrane region" description="Helical" evidence="14">
    <location>
        <begin position="189"/>
        <end position="211"/>
    </location>
</feature>
<keyword evidence="12" id="KW-0407">Ion channel</keyword>
<evidence type="ECO:0000259" key="15">
    <source>
        <dbReference type="Pfam" id="PF00060"/>
    </source>
</evidence>
<evidence type="ECO:0000313" key="18">
    <source>
        <dbReference type="Proteomes" id="UP001558652"/>
    </source>
</evidence>
<feature type="transmembrane region" description="Helical" evidence="14">
    <location>
        <begin position="123"/>
        <end position="144"/>
    </location>
</feature>
<evidence type="ECO:0000256" key="7">
    <source>
        <dbReference type="ARBA" id="ARBA00023065"/>
    </source>
</evidence>
<feature type="domain" description="Ionotropic glutamate receptor C-terminal" evidence="15">
    <location>
        <begin position="124"/>
        <end position="275"/>
    </location>
</feature>
<dbReference type="GO" id="GO:0034220">
    <property type="term" value="P:monoatomic ion transmembrane transport"/>
    <property type="evidence" value="ECO:0007669"/>
    <property type="project" value="UniProtKB-KW"/>
</dbReference>
<keyword evidence="4" id="KW-1003">Cell membrane</keyword>
<evidence type="ECO:0000256" key="10">
    <source>
        <dbReference type="ARBA" id="ARBA00023180"/>
    </source>
</evidence>
<protein>
    <submittedName>
        <fullName evidence="17">Uncharacterized protein</fullName>
    </submittedName>
</protein>
<keyword evidence="9" id="KW-0675">Receptor</keyword>
<organism evidence="17 18">
    <name type="scientific">Ranatra chinensis</name>
    <dbReference type="NCBI Taxonomy" id="642074"/>
    <lineage>
        <taxon>Eukaryota</taxon>
        <taxon>Metazoa</taxon>
        <taxon>Ecdysozoa</taxon>
        <taxon>Arthropoda</taxon>
        <taxon>Hexapoda</taxon>
        <taxon>Insecta</taxon>
        <taxon>Pterygota</taxon>
        <taxon>Neoptera</taxon>
        <taxon>Paraneoptera</taxon>
        <taxon>Hemiptera</taxon>
        <taxon>Heteroptera</taxon>
        <taxon>Panheteroptera</taxon>
        <taxon>Nepomorpha</taxon>
        <taxon>Nepidae</taxon>
        <taxon>Ranatrinae</taxon>
        <taxon>Ranatra</taxon>
    </lineage>
</organism>
<keyword evidence="6 14" id="KW-1133">Transmembrane helix</keyword>
<evidence type="ECO:0000256" key="12">
    <source>
        <dbReference type="ARBA" id="ARBA00023303"/>
    </source>
</evidence>
<dbReference type="InterPro" id="IPR001320">
    <property type="entry name" value="Iontro_rcpt_C"/>
</dbReference>
<feature type="domain" description="Ionotropic glutamate receptor L-glutamate and glycine-binding" evidence="16">
    <location>
        <begin position="12"/>
        <end position="95"/>
    </location>
</feature>
<evidence type="ECO:0000256" key="3">
    <source>
        <dbReference type="ARBA" id="ARBA00022448"/>
    </source>
</evidence>
<evidence type="ECO:0000256" key="6">
    <source>
        <dbReference type="ARBA" id="ARBA00022989"/>
    </source>
</evidence>
<keyword evidence="5 14" id="KW-0812">Transmembrane</keyword>
<evidence type="ECO:0000256" key="1">
    <source>
        <dbReference type="ARBA" id="ARBA00004651"/>
    </source>
</evidence>
<evidence type="ECO:0000256" key="8">
    <source>
        <dbReference type="ARBA" id="ARBA00023136"/>
    </source>
</evidence>
<feature type="region of interest" description="Disordered" evidence="13">
    <location>
        <begin position="291"/>
        <end position="313"/>
    </location>
</feature>
<keyword evidence="8 14" id="KW-0472">Membrane</keyword>
<feature type="compositionally biased region" description="Basic and acidic residues" evidence="13">
    <location>
        <begin position="291"/>
        <end position="303"/>
    </location>
</feature>
<accession>A0ABD0YSK9</accession>
<evidence type="ECO:0000256" key="2">
    <source>
        <dbReference type="ARBA" id="ARBA00008685"/>
    </source>
</evidence>
<dbReference type="GO" id="GO:0050906">
    <property type="term" value="P:detection of stimulus involved in sensory perception"/>
    <property type="evidence" value="ECO:0007669"/>
    <property type="project" value="UniProtKB-ARBA"/>
</dbReference>
<dbReference type="GO" id="GO:0005886">
    <property type="term" value="C:plasma membrane"/>
    <property type="evidence" value="ECO:0007669"/>
    <property type="project" value="UniProtKB-SubCell"/>
</dbReference>
<name>A0ABD0YSK9_9HEMI</name>
<dbReference type="PANTHER" id="PTHR42643">
    <property type="entry name" value="IONOTROPIC RECEPTOR 20A-RELATED"/>
    <property type="match status" value="1"/>
</dbReference>
<comment type="caution">
    <text evidence="17">The sequence shown here is derived from an EMBL/GenBank/DDBJ whole genome shotgun (WGS) entry which is preliminary data.</text>
</comment>
<dbReference type="Gene3D" id="3.40.190.10">
    <property type="entry name" value="Periplasmic binding protein-like II"/>
    <property type="match status" value="1"/>
</dbReference>